<dbReference type="SUPFAM" id="SSF56801">
    <property type="entry name" value="Acetyl-CoA synthetase-like"/>
    <property type="match status" value="1"/>
</dbReference>
<gene>
    <name evidence="7" type="ORF">IL334_003588</name>
</gene>
<accession>A0ABZ1CZ75</accession>
<evidence type="ECO:0000313" key="8">
    <source>
        <dbReference type="Proteomes" id="UP001329825"/>
    </source>
</evidence>
<evidence type="ECO:0000259" key="6">
    <source>
        <dbReference type="Pfam" id="PF00501"/>
    </source>
</evidence>
<dbReference type="RefSeq" id="XP_062791369.1">
    <property type="nucleotide sequence ID" value="XM_062935318.1"/>
</dbReference>
<sequence length="751" mass="82282">MAPRKNKEAASWEVDADKPKPDGETRVRRAYCVKDLVTQPAPGIDTVHDVMLYAAKTHGSKKGFASRDIEKVISEEKEVTKMVGGKPTKQKKTWNYFKLTPYNWITYEEALQLAKDIGSGLRKLSAEDKSKDNFFNIYGQTSRNWMMLAQACAFNAVPISTAYDSLGPDGLKHALNETEVHGMFTNADLLSTLVKVIEQCPHVKLIVYDGKSEDGAVDKVRAIREDIKVVHLDEVIELGKKNPVEAIPAKAEDVYCCMYTSGSTGTPKGVLLTHRNVVAAIGSVWTLLYEYLTTKDAYLAFLPLAHILEFVVENSFVFAGLPIGYGRVKTLTDASVRECKGDIAEFRPTIMVGVPAVWELIRKGILSKVDSAGALKKSIFNFALKAKQTANEYSLPLIGGLTDKVVFDAVRAQTGGRLKIMFNGGGAVSKSTQAFLCTALVTMIQGYGLTESTAMAAILNPGWMQYGAVGGPVPAAEVKLVDAAEAGYFSTNTPPQGEILVRGPAIFKGYYKRPDLDKEAFTEDGWFRTGDVGQWNKDGTLAIIDRLKNLVKLAGGEYIAIEYLESIYKSCPLVANGAIIANGEHNNPAMVVVAHPTNLPAFAKKNGFGDGEDLEHLCKDDKVVDAALKELNAVGKKAGLKGLEQLEAIVLVADEWTPESGFLTAAQKLQRKLISEHYADRIKASSELFYLNRHLSAILWYDPLVLMKDSPFTIGRLPLSDELRDGFLAVSLFLSSTHDQSYPARDFQVDV</sequence>
<name>A0ABZ1CZ75_9TREE</name>
<feature type="domain" description="AMP-dependent synthetase/ligase" evidence="6">
    <location>
        <begin position="100"/>
        <end position="511"/>
    </location>
</feature>
<keyword evidence="4" id="KW-0067">ATP-binding</keyword>
<dbReference type="PANTHER" id="PTHR43272:SF83">
    <property type="entry name" value="ACYL-COA SYNTHETASE LONG-CHAIN, ISOFORM J"/>
    <property type="match status" value="1"/>
</dbReference>
<keyword evidence="2" id="KW-0436">Ligase</keyword>
<dbReference type="InterPro" id="IPR000873">
    <property type="entry name" value="AMP-dep_synth/lig_dom"/>
</dbReference>
<comment type="similarity">
    <text evidence="1">Belongs to the ATP-dependent AMP-binding enzyme family.</text>
</comment>
<evidence type="ECO:0000256" key="2">
    <source>
        <dbReference type="ARBA" id="ARBA00022598"/>
    </source>
</evidence>
<evidence type="ECO:0000256" key="3">
    <source>
        <dbReference type="ARBA" id="ARBA00022741"/>
    </source>
</evidence>
<evidence type="ECO:0000256" key="4">
    <source>
        <dbReference type="ARBA" id="ARBA00022840"/>
    </source>
</evidence>
<evidence type="ECO:0000256" key="5">
    <source>
        <dbReference type="SAM" id="MobiDB-lite"/>
    </source>
</evidence>
<organism evidence="7 8">
    <name type="scientific">Kwoniella shivajii</name>
    <dbReference type="NCBI Taxonomy" id="564305"/>
    <lineage>
        <taxon>Eukaryota</taxon>
        <taxon>Fungi</taxon>
        <taxon>Dikarya</taxon>
        <taxon>Basidiomycota</taxon>
        <taxon>Agaricomycotina</taxon>
        <taxon>Tremellomycetes</taxon>
        <taxon>Tremellales</taxon>
        <taxon>Cryptococcaceae</taxon>
        <taxon>Kwoniella</taxon>
    </lineage>
</organism>
<dbReference type="EMBL" id="CP141884">
    <property type="protein sequence ID" value="WRT66629.1"/>
    <property type="molecule type" value="Genomic_DNA"/>
</dbReference>
<proteinExistence type="inferred from homology"/>
<keyword evidence="3" id="KW-0547">Nucleotide-binding</keyword>
<feature type="region of interest" description="Disordered" evidence="5">
    <location>
        <begin position="1"/>
        <end position="23"/>
    </location>
</feature>
<reference evidence="7 8" key="1">
    <citation type="submission" date="2024-01" db="EMBL/GenBank/DDBJ databases">
        <title>Comparative genomics of Cryptococcus and Kwoniella reveals pathogenesis evolution and contrasting modes of karyotype evolution via chromosome fusion or intercentromeric recombination.</title>
        <authorList>
            <person name="Coelho M.A."/>
            <person name="David-Palma M."/>
            <person name="Shea T."/>
            <person name="Bowers K."/>
            <person name="McGinley-Smith S."/>
            <person name="Mohammad A.W."/>
            <person name="Gnirke A."/>
            <person name="Yurkov A.M."/>
            <person name="Nowrousian M."/>
            <person name="Sun S."/>
            <person name="Cuomo C.A."/>
            <person name="Heitman J."/>
        </authorList>
    </citation>
    <scope>NUCLEOTIDE SEQUENCE [LARGE SCALE GENOMIC DNA]</scope>
    <source>
        <strain evidence="7">CBS 11374</strain>
    </source>
</reference>
<dbReference type="GeneID" id="87955719"/>
<dbReference type="Proteomes" id="UP001329825">
    <property type="component" value="Chromosome 4"/>
</dbReference>
<keyword evidence="8" id="KW-1185">Reference proteome</keyword>
<dbReference type="Gene3D" id="3.40.50.12780">
    <property type="entry name" value="N-terminal domain of ligase-like"/>
    <property type="match status" value="1"/>
</dbReference>
<protein>
    <recommendedName>
        <fullName evidence="6">AMP-dependent synthetase/ligase domain-containing protein</fullName>
    </recommendedName>
</protein>
<evidence type="ECO:0000256" key="1">
    <source>
        <dbReference type="ARBA" id="ARBA00006432"/>
    </source>
</evidence>
<dbReference type="PANTHER" id="PTHR43272">
    <property type="entry name" value="LONG-CHAIN-FATTY-ACID--COA LIGASE"/>
    <property type="match status" value="1"/>
</dbReference>
<dbReference type="Pfam" id="PF00501">
    <property type="entry name" value="AMP-binding"/>
    <property type="match status" value="1"/>
</dbReference>
<evidence type="ECO:0000313" key="7">
    <source>
        <dbReference type="EMBL" id="WRT66629.1"/>
    </source>
</evidence>
<dbReference type="InterPro" id="IPR042099">
    <property type="entry name" value="ANL_N_sf"/>
</dbReference>